<comment type="caution">
    <text evidence="4">The sequence shown here is derived from an EMBL/GenBank/DDBJ whole genome shotgun (WGS) entry which is preliminary data.</text>
</comment>
<organism evidence="4 5">
    <name type="scientific">Chryseobacterium soli</name>
    <dbReference type="NCBI Taxonomy" id="445961"/>
    <lineage>
        <taxon>Bacteria</taxon>
        <taxon>Pseudomonadati</taxon>
        <taxon>Bacteroidota</taxon>
        <taxon>Flavobacteriia</taxon>
        <taxon>Flavobacteriales</taxon>
        <taxon>Weeksellaceae</taxon>
        <taxon>Chryseobacterium group</taxon>
        <taxon>Chryseobacterium</taxon>
    </lineage>
</organism>
<dbReference type="Pfam" id="PF00440">
    <property type="entry name" value="TetR_N"/>
    <property type="match status" value="1"/>
</dbReference>
<accession>A0A086A808</accession>
<evidence type="ECO:0000313" key="5">
    <source>
        <dbReference type="Proteomes" id="UP000028705"/>
    </source>
</evidence>
<evidence type="ECO:0000256" key="1">
    <source>
        <dbReference type="ARBA" id="ARBA00023125"/>
    </source>
</evidence>
<feature type="domain" description="HTH tetR-type" evidence="3">
    <location>
        <begin position="1"/>
        <end position="61"/>
    </location>
</feature>
<dbReference type="InterPro" id="IPR001647">
    <property type="entry name" value="HTH_TetR"/>
</dbReference>
<name>A0A086A808_9FLAO</name>
<dbReference type="AlphaFoldDB" id="A0A086A808"/>
<dbReference type="InterPro" id="IPR036271">
    <property type="entry name" value="Tet_transcr_reg_TetR-rel_C_sf"/>
</dbReference>
<dbReference type="InterPro" id="IPR009057">
    <property type="entry name" value="Homeodomain-like_sf"/>
</dbReference>
<dbReference type="GO" id="GO:0003677">
    <property type="term" value="F:DNA binding"/>
    <property type="evidence" value="ECO:0007669"/>
    <property type="project" value="UniProtKB-UniRule"/>
</dbReference>
<dbReference type="Gene3D" id="1.10.357.10">
    <property type="entry name" value="Tetracycline Repressor, domain 2"/>
    <property type="match status" value="1"/>
</dbReference>
<proteinExistence type="predicted"/>
<dbReference type="eggNOG" id="COG1309">
    <property type="taxonomic scope" value="Bacteria"/>
</dbReference>
<keyword evidence="1 2" id="KW-0238">DNA-binding</keyword>
<evidence type="ECO:0000256" key="2">
    <source>
        <dbReference type="PROSITE-ProRule" id="PRU00335"/>
    </source>
</evidence>
<keyword evidence="5" id="KW-1185">Reference proteome</keyword>
<sequence>MDKREQIIMAAMKLLVERGIQATPMSAIAKAAGTGMGTIYNYFATKEDLINAIYLHIKTSEINQTLKNIPADASVKSKFLGYYTSFVTFYLKFPESFTFIDQMQNSPVIKEETKIIGKNALLPVYELIIKGQQDGIIKKYEIESMLNFLGGTITTFVRWRLGNNNIDAENQLEQQLKMVWDAVKD</sequence>
<reference evidence="4 5" key="1">
    <citation type="submission" date="2014-07" db="EMBL/GenBank/DDBJ databases">
        <title>Genome of Chryseobacterium soli DSM 19298.</title>
        <authorList>
            <person name="Stropko S.J."/>
            <person name="Pipes S.E."/>
            <person name="Newman J."/>
        </authorList>
    </citation>
    <scope>NUCLEOTIDE SEQUENCE [LARGE SCALE GENOMIC DNA]</scope>
    <source>
        <strain evidence="4 5">DSM 19298</strain>
    </source>
</reference>
<dbReference type="STRING" id="445961.IW15_08525"/>
<dbReference type="SUPFAM" id="SSF46689">
    <property type="entry name" value="Homeodomain-like"/>
    <property type="match status" value="1"/>
</dbReference>
<evidence type="ECO:0000313" key="4">
    <source>
        <dbReference type="EMBL" id="KFF12822.1"/>
    </source>
</evidence>
<dbReference type="EMBL" id="JPRH01000003">
    <property type="protein sequence ID" value="KFF12822.1"/>
    <property type="molecule type" value="Genomic_DNA"/>
</dbReference>
<feature type="DNA-binding region" description="H-T-H motif" evidence="2">
    <location>
        <begin position="24"/>
        <end position="43"/>
    </location>
</feature>
<dbReference type="Proteomes" id="UP000028705">
    <property type="component" value="Unassembled WGS sequence"/>
</dbReference>
<evidence type="ECO:0000259" key="3">
    <source>
        <dbReference type="PROSITE" id="PS50977"/>
    </source>
</evidence>
<dbReference type="PANTHER" id="PTHR43479">
    <property type="entry name" value="ACREF/ENVCD OPERON REPRESSOR-RELATED"/>
    <property type="match status" value="1"/>
</dbReference>
<dbReference type="PROSITE" id="PS50977">
    <property type="entry name" value="HTH_TETR_2"/>
    <property type="match status" value="1"/>
</dbReference>
<protein>
    <recommendedName>
        <fullName evidence="3">HTH tetR-type domain-containing protein</fullName>
    </recommendedName>
</protein>
<dbReference type="SUPFAM" id="SSF48498">
    <property type="entry name" value="Tetracyclin repressor-like, C-terminal domain"/>
    <property type="match status" value="1"/>
</dbReference>
<dbReference type="PANTHER" id="PTHR43479:SF11">
    <property type="entry name" value="ACREF_ENVCD OPERON REPRESSOR-RELATED"/>
    <property type="match status" value="1"/>
</dbReference>
<gene>
    <name evidence="4" type="ORF">IW15_08525</name>
</gene>
<dbReference type="PRINTS" id="PR00455">
    <property type="entry name" value="HTHTETR"/>
</dbReference>
<dbReference type="InterPro" id="IPR050624">
    <property type="entry name" value="HTH-type_Tx_Regulator"/>
</dbReference>